<reference evidence="9" key="1">
    <citation type="journal article" date="2023" name="Genome Biol. Evol.">
        <title>First Whole Genome Sequence and Flow Cytometry Genome Size Data for the Lichen-Forming Fungus Ramalina farinacea (Ascomycota).</title>
        <authorList>
            <person name="Llewellyn T."/>
            <person name="Mian S."/>
            <person name="Hill R."/>
            <person name="Leitch I.J."/>
            <person name="Gaya E."/>
        </authorList>
    </citation>
    <scope>NUCLEOTIDE SEQUENCE</scope>
    <source>
        <strain evidence="9">LIQ254RAFAR</strain>
    </source>
</reference>
<feature type="compositionally biased region" description="Basic residues" evidence="8">
    <location>
        <begin position="53"/>
        <end position="64"/>
    </location>
</feature>
<feature type="region of interest" description="Disordered" evidence="8">
    <location>
        <begin position="46"/>
        <end position="70"/>
    </location>
</feature>
<dbReference type="GO" id="GO:0003735">
    <property type="term" value="F:structural constituent of ribosome"/>
    <property type="evidence" value="ECO:0007669"/>
    <property type="project" value="InterPro"/>
</dbReference>
<evidence type="ECO:0000256" key="8">
    <source>
        <dbReference type="SAM" id="MobiDB-lite"/>
    </source>
</evidence>
<evidence type="ECO:0000313" key="9">
    <source>
        <dbReference type="EMBL" id="MDI1487214.1"/>
    </source>
</evidence>
<evidence type="ECO:0000313" key="10">
    <source>
        <dbReference type="Proteomes" id="UP001161017"/>
    </source>
</evidence>
<keyword evidence="5" id="KW-0687">Ribonucleoprotein</keyword>
<sequence length="248" mass="28799">MGRYDFRPLRVHQTATQLLQANKGSSPPPWYGVVSNVPPAQALVRTQPLPHAQRSRRKQTKKASKLFQPQQITYDEDRLRKEFFGDHPWELARPRMVIEDDGRDSYKTDWRRIEQPEKGLSGERSSVVQRQMHIQQTDPDMPKAAAYDRARKEFYGLRLLEDTERRVAREEAMWTGAQFGPSMMEIGMKLEDQEYDRWKAWAEEESKKLEQQNAAMYTDTGSGGFEEHAPPEEELGEDDPSEVTPYAV</sequence>
<feature type="region of interest" description="Disordered" evidence="8">
    <location>
        <begin position="214"/>
        <end position="248"/>
    </location>
</feature>
<keyword evidence="3" id="KW-0689">Ribosomal protein</keyword>
<dbReference type="GO" id="GO:0005763">
    <property type="term" value="C:mitochondrial small ribosomal subunit"/>
    <property type="evidence" value="ECO:0007669"/>
    <property type="project" value="InterPro"/>
</dbReference>
<evidence type="ECO:0000256" key="2">
    <source>
        <dbReference type="ARBA" id="ARBA00009864"/>
    </source>
</evidence>
<proteinExistence type="inferred from homology"/>
<accession>A0AA43TTK2</accession>
<evidence type="ECO:0000256" key="3">
    <source>
        <dbReference type="ARBA" id="ARBA00022980"/>
    </source>
</evidence>
<dbReference type="EMBL" id="JAPUFD010000005">
    <property type="protein sequence ID" value="MDI1487214.1"/>
    <property type="molecule type" value="Genomic_DNA"/>
</dbReference>
<dbReference type="AlphaFoldDB" id="A0AA43TTK2"/>
<comment type="caution">
    <text evidence="9">The sequence shown here is derived from an EMBL/GenBank/DDBJ whole genome shotgun (WGS) entry which is preliminary data.</text>
</comment>
<evidence type="ECO:0000256" key="1">
    <source>
        <dbReference type="ARBA" id="ARBA00004173"/>
    </source>
</evidence>
<dbReference type="PANTHER" id="PTHR37799">
    <property type="entry name" value="37S RIBOSOMAL PROTEIN S25, MITOCHONDRIAL"/>
    <property type="match status" value="1"/>
</dbReference>
<name>A0AA43TTK2_9LECA</name>
<evidence type="ECO:0000256" key="7">
    <source>
        <dbReference type="ARBA" id="ARBA00035421"/>
    </source>
</evidence>
<feature type="compositionally biased region" description="Acidic residues" evidence="8">
    <location>
        <begin position="232"/>
        <end position="241"/>
    </location>
</feature>
<dbReference type="Proteomes" id="UP001161017">
    <property type="component" value="Unassembled WGS sequence"/>
</dbReference>
<gene>
    <name evidence="9" type="primary">RSM25</name>
    <name evidence="9" type="ORF">OHK93_006483</name>
</gene>
<evidence type="ECO:0000256" key="4">
    <source>
        <dbReference type="ARBA" id="ARBA00023128"/>
    </source>
</evidence>
<evidence type="ECO:0000256" key="5">
    <source>
        <dbReference type="ARBA" id="ARBA00023274"/>
    </source>
</evidence>
<dbReference type="Pfam" id="PF13741">
    <property type="entry name" value="MRP-S25"/>
    <property type="match status" value="1"/>
</dbReference>
<evidence type="ECO:0000256" key="6">
    <source>
        <dbReference type="ARBA" id="ARBA00035137"/>
    </source>
</evidence>
<keyword evidence="10" id="KW-1185">Reference proteome</keyword>
<keyword evidence="4" id="KW-0496">Mitochondrion</keyword>
<protein>
    <recommendedName>
        <fullName evidence="6">Small ribosomal subunit protein mS23</fullName>
    </recommendedName>
    <alternativeName>
        <fullName evidence="7">37S ribosomal protein S25, mitochondrial</fullName>
    </alternativeName>
</protein>
<comment type="similarity">
    <text evidence="2">Belongs to the mitochondrion-specific ribosomal protein mS23 family.</text>
</comment>
<comment type="subcellular location">
    <subcellularLocation>
        <location evidence="1">Mitochondrion</location>
    </subcellularLocation>
</comment>
<organism evidence="9 10">
    <name type="scientific">Ramalina farinacea</name>
    <dbReference type="NCBI Taxonomy" id="258253"/>
    <lineage>
        <taxon>Eukaryota</taxon>
        <taxon>Fungi</taxon>
        <taxon>Dikarya</taxon>
        <taxon>Ascomycota</taxon>
        <taxon>Pezizomycotina</taxon>
        <taxon>Lecanoromycetes</taxon>
        <taxon>OSLEUM clade</taxon>
        <taxon>Lecanoromycetidae</taxon>
        <taxon>Lecanorales</taxon>
        <taxon>Lecanorineae</taxon>
        <taxon>Ramalinaceae</taxon>
        <taxon>Ramalina</taxon>
    </lineage>
</organism>
<dbReference type="InterPro" id="IPR016939">
    <property type="entry name" value="Ribosomal_mS23_fun"/>
</dbReference>
<dbReference type="PANTHER" id="PTHR37799:SF1">
    <property type="entry name" value="SMALL RIBOSOMAL SUBUNIT PROTEIN MS23"/>
    <property type="match status" value="1"/>
</dbReference>